<sequence length="101" mass="11507">MLRIIKRKLYETGGSLLIHKWDNGIHSEDFEYCKETLYKTKNGQYFVAGEGGVMSKYGSKNGLDGGSEMKLITEDEALTWLEEHRGEQVLIKDFGNFIELG</sequence>
<protein>
    <submittedName>
        <fullName evidence="1">Uncharacterized protein</fullName>
    </submittedName>
</protein>
<dbReference type="EMBL" id="BART01031318">
    <property type="protein sequence ID" value="GAH13069.1"/>
    <property type="molecule type" value="Genomic_DNA"/>
</dbReference>
<dbReference type="AlphaFoldDB" id="X1E7C1"/>
<accession>X1E7C1</accession>
<proteinExistence type="predicted"/>
<evidence type="ECO:0000313" key="1">
    <source>
        <dbReference type="EMBL" id="GAH13069.1"/>
    </source>
</evidence>
<reference evidence="1" key="1">
    <citation type="journal article" date="2014" name="Front. Microbiol.">
        <title>High frequency of phylogenetically diverse reductive dehalogenase-homologous genes in deep subseafloor sedimentary metagenomes.</title>
        <authorList>
            <person name="Kawai M."/>
            <person name="Futagami T."/>
            <person name="Toyoda A."/>
            <person name="Takaki Y."/>
            <person name="Nishi S."/>
            <person name="Hori S."/>
            <person name="Arai W."/>
            <person name="Tsubouchi T."/>
            <person name="Morono Y."/>
            <person name="Uchiyama I."/>
            <person name="Ito T."/>
            <person name="Fujiyama A."/>
            <person name="Inagaki F."/>
            <person name="Takami H."/>
        </authorList>
    </citation>
    <scope>NUCLEOTIDE SEQUENCE</scope>
    <source>
        <strain evidence="1">Expedition CK06-06</strain>
    </source>
</reference>
<comment type="caution">
    <text evidence="1">The sequence shown here is derived from an EMBL/GenBank/DDBJ whole genome shotgun (WGS) entry which is preliminary data.</text>
</comment>
<organism evidence="1">
    <name type="scientific">marine sediment metagenome</name>
    <dbReference type="NCBI Taxonomy" id="412755"/>
    <lineage>
        <taxon>unclassified sequences</taxon>
        <taxon>metagenomes</taxon>
        <taxon>ecological metagenomes</taxon>
    </lineage>
</organism>
<gene>
    <name evidence="1" type="ORF">S01H4_54423</name>
</gene>
<name>X1E7C1_9ZZZZ</name>